<dbReference type="PANTHER" id="PTHR47706:SF4">
    <property type="entry name" value="NMRA-LIKE DOMAIN-CONTAINING PROTEIN"/>
    <property type="match status" value="1"/>
</dbReference>
<comment type="similarity">
    <text evidence="1">Belongs to the NmrA-type oxidoreductase family. Isoflavone reductase subfamily.</text>
</comment>
<accession>A0AA38VR77</accession>
<dbReference type="InterPro" id="IPR045312">
    <property type="entry name" value="PCBER-like"/>
</dbReference>
<evidence type="ECO:0000256" key="2">
    <source>
        <dbReference type="ARBA" id="ARBA00022857"/>
    </source>
</evidence>
<dbReference type="CDD" id="cd05259">
    <property type="entry name" value="PCBER_SDR_a"/>
    <property type="match status" value="1"/>
</dbReference>
<keyword evidence="2" id="KW-0521">NADP</keyword>
<evidence type="ECO:0000259" key="4">
    <source>
        <dbReference type="Pfam" id="PF05368"/>
    </source>
</evidence>
<proteinExistence type="inferred from homology"/>
<evidence type="ECO:0000256" key="3">
    <source>
        <dbReference type="ARBA" id="ARBA00023002"/>
    </source>
</evidence>
<dbReference type="GO" id="GO:0016491">
    <property type="term" value="F:oxidoreductase activity"/>
    <property type="evidence" value="ECO:0007669"/>
    <property type="project" value="UniProtKB-KW"/>
</dbReference>
<name>A0AA38VR77_9PEZI</name>
<dbReference type="PANTHER" id="PTHR47706">
    <property type="entry name" value="NMRA-LIKE FAMILY PROTEIN"/>
    <property type="match status" value="1"/>
</dbReference>
<evidence type="ECO:0000313" key="5">
    <source>
        <dbReference type="EMBL" id="KAJ9158136.1"/>
    </source>
</evidence>
<keyword evidence="6" id="KW-1185">Reference proteome</keyword>
<dbReference type="Gene3D" id="3.40.50.720">
    <property type="entry name" value="NAD(P)-binding Rossmann-like Domain"/>
    <property type="match status" value="1"/>
</dbReference>
<sequence>MAIVLVAGGLGDLGRTITDALVESGKYEVLVTSRKSSLNIERLSPLSSKAYRPVIQTDYSSEDSLVQQLTENRVNVVVCALPMDSDVSCNAQLRLIRAADRCASVRRFIPSEFNVEYDVGDDVLPYPEKRFHLAARRELAKASTLEYTYIYTGMFMDYFGMPRVPSSLRPLCFCVDAENGQAVLPGDGEGKMSMTFTTDAARYLVLALELDKWPRIMSTVTSTVSMNELVKLYEKALGRKLQVRYQPVDKLLKHETIDLPINVTIAKEYSYRFPQGIRGIVADLEASVALGGYDLSNLGELLDLVKVFDGKVPAPTRIEDLIEAAWRPVPN</sequence>
<comment type="caution">
    <text evidence="5">The sequence shown here is derived from an EMBL/GenBank/DDBJ whole genome shotgun (WGS) entry which is preliminary data.</text>
</comment>
<dbReference type="InterPro" id="IPR008030">
    <property type="entry name" value="NmrA-like"/>
</dbReference>
<protein>
    <submittedName>
        <fullName evidence="5">NmrA-like family protein</fullName>
    </submittedName>
</protein>
<dbReference type="Gene3D" id="3.90.25.10">
    <property type="entry name" value="UDP-galactose 4-epimerase, domain 1"/>
    <property type="match status" value="1"/>
</dbReference>
<keyword evidence="3" id="KW-0560">Oxidoreductase</keyword>
<dbReference type="AlphaFoldDB" id="A0AA38VR77"/>
<dbReference type="Proteomes" id="UP001174691">
    <property type="component" value="Unassembled WGS sequence"/>
</dbReference>
<evidence type="ECO:0000256" key="1">
    <source>
        <dbReference type="ARBA" id="ARBA00005725"/>
    </source>
</evidence>
<dbReference type="EMBL" id="JANBVN010000041">
    <property type="protein sequence ID" value="KAJ9158136.1"/>
    <property type="molecule type" value="Genomic_DNA"/>
</dbReference>
<dbReference type="InterPro" id="IPR036291">
    <property type="entry name" value="NAD(P)-bd_dom_sf"/>
</dbReference>
<feature type="domain" description="NmrA-like" evidence="4">
    <location>
        <begin position="4"/>
        <end position="271"/>
    </location>
</feature>
<organism evidence="5 6">
    <name type="scientific">Coniochaeta hoffmannii</name>
    <dbReference type="NCBI Taxonomy" id="91930"/>
    <lineage>
        <taxon>Eukaryota</taxon>
        <taxon>Fungi</taxon>
        <taxon>Dikarya</taxon>
        <taxon>Ascomycota</taxon>
        <taxon>Pezizomycotina</taxon>
        <taxon>Sordariomycetes</taxon>
        <taxon>Sordariomycetidae</taxon>
        <taxon>Coniochaetales</taxon>
        <taxon>Coniochaetaceae</taxon>
        <taxon>Coniochaeta</taxon>
    </lineage>
</organism>
<evidence type="ECO:0000313" key="6">
    <source>
        <dbReference type="Proteomes" id="UP001174691"/>
    </source>
</evidence>
<dbReference type="Pfam" id="PF05368">
    <property type="entry name" value="NmrA"/>
    <property type="match status" value="1"/>
</dbReference>
<gene>
    <name evidence="5" type="ORF">NKR19_g3625</name>
</gene>
<dbReference type="InterPro" id="IPR051609">
    <property type="entry name" value="NmrA/Isoflavone_reductase-like"/>
</dbReference>
<reference evidence="5" key="1">
    <citation type="submission" date="2022-07" db="EMBL/GenBank/DDBJ databases">
        <title>Fungi with potential for degradation of polypropylene.</title>
        <authorList>
            <person name="Gostincar C."/>
        </authorList>
    </citation>
    <scope>NUCLEOTIDE SEQUENCE</scope>
    <source>
        <strain evidence="5">EXF-13287</strain>
    </source>
</reference>
<dbReference type="SUPFAM" id="SSF51735">
    <property type="entry name" value="NAD(P)-binding Rossmann-fold domains"/>
    <property type="match status" value="1"/>
</dbReference>